<gene>
    <name evidence="1" type="ORF">PPYR_10204</name>
</gene>
<evidence type="ECO:0000313" key="1">
    <source>
        <dbReference type="EMBL" id="KAB0796143.1"/>
    </source>
</evidence>
<dbReference type="Proteomes" id="UP000327044">
    <property type="component" value="Unassembled WGS sequence"/>
</dbReference>
<keyword evidence="2" id="KW-1185">Reference proteome</keyword>
<sequence length="123" mass="14699">MKFRQEKRCGQYSWLSQRKARPILLTRQECEIRKMTCEMSTREKVTVLDLMIKWFNNNPFSPVEMIPEACIGILNDMQSAAILKQVSFKRTSILRQSVARLSLYIRRKRAKFTNKPEVFYIQY</sequence>
<comment type="caution">
    <text evidence="1">The sequence shown here is derived from an EMBL/GenBank/DDBJ whole genome shotgun (WGS) entry which is preliminary data.</text>
</comment>
<dbReference type="InParanoid" id="A0A5N4AFQ3"/>
<proteinExistence type="predicted"/>
<dbReference type="EMBL" id="VVIM01000007">
    <property type="protein sequence ID" value="KAB0796143.1"/>
    <property type="molecule type" value="Genomic_DNA"/>
</dbReference>
<accession>A0A5N4AFQ3</accession>
<name>A0A5N4AFQ3_PHOPY</name>
<organism evidence="1 2">
    <name type="scientific">Photinus pyralis</name>
    <name type="common">Common eastern firefly</name>
    <name type="synonym">Lampyris pyralis</name>
    <dbReference type="NCBI Taxonomy" id="7054"/>
    <lineage>
        <taxon>Eukaryota</taxon>
        <taxon>Metazoa</taxon>
        <taxon>Ecdysozoa</taxon>
        <taxon>Arthropoda</taxon>
        <taxon>Hexapoda</taxon>
        <taxon>Insecta</taxon>
        <taxon>Pterygota</taxon>
        <taxon>Neoptera</taxon>
        <taxon>Endopterygota</taxon>
        <taxon>Coleoptera</taxon>
        <taxon>Polyphaga</taxon>
        <taxon>Elateriformia</taxon>
        <taxon>Elateroidea</taxon>
        <taxon>Lampyridae</taxon>
        <taxon>Lampyrinae</taxon>
        <taxon>Photinus</taxon>
    </lineage>
</organism>
<evidence type="ECO:0000313" key="2">
    <source>
        <dbReference type="Proteomes" id="UP000327044"/>
    </source>
</evidence>
<protein>
    <submittedName>
        <fullName evidence="1">Uncharacterized protein</fullName>
    </submittedName>
</protein>
<reference evidence="1 2" key="1">
    <citation type="journal article" date="2018" name="Elife">
        <title>Firefly genomes illuminate parallel origins of bioluminescence in beetles.</title>
        <authorList>
            <person name="Fallon T.R."/>
            <person name="Lower S.E."/>
            <person name="Chang C.H."/>
            <person name="Bessho-Uehara M."/>
            <person name="Martin G.J."/>
            <person name="Bewick A.J."/>
            <person name="Behringer M."/>
            <person name="Debat H.J."/>
            <person name="Wong I."/>
            <person name="Day J.C."/>
            <person name="Suvorov A."/>
            <person name="Silva C.J."/>
            <person name="Stanger-Hall K.F."/>
            <person name="Hall D.W."/>
            <person name="Schmitz R.J."/>
            <person name="Nelson D.R."/>
            <person name="Lewis S.M."/>
            <person name="Shigenobu S."/>
            <person name="Bybee S.M."/>
            <person name="Larracuente A.M."/>
            <person name="Oba Y."/>
            <person name="Weng J.K."/>
        </authorList>
    </citation>
    <scope>NUCLEOTIDE SEQUENCE [LARGE SCALE GENOMIC DNA]</scope>
    <source>
        <strain evidence="1">1611_PpyrPB1</strain>
        <tissue evidence="1">Whole body</tissue>
    </source>
</reference>
<dbReference type="AlphaFoldDB" id="A0A5N4AFQ3"/>